<sequence>MLSLTLYPLCSGKQFQSMKLLQLPEKGDAENTSWRLRNACCDRHKKRLVKIQAHVSRRRSAAECDSTDDLGDKEIDGYEAMGRELETKKEVADGSDPVDSYALTGNAFVTLTSARGFRNHNLSVNPSGLEQQPGQQILNEPYPT</sequence>
<evidence type="ECO:0000313" key="2">
    <source>
        <dbReference type="EMBL" id="KAK8855467.1"/>
    </source>
</evidence>
<evidence type="ECO:0000313" key="3">
    <source>
        <dbReference type="Proteomes" id="UP001390339"/>
    </source>
</evidence>
<comment type="caution">
    <text evidence="2">The sequence shown here is derived from an EMBL/GenBank/DDBJ whole genome shotgun (WGS) entry which is preliminary data.</text>
</comment>
<feature type="compositionally biased region" description="Polar residues" evidence="1">
    <location>
        <begin position="124"/>
        <end position="138"/>
    </location>
</feature>
<evidence type="ECO:0000256" key="1">
    <source>
        <dbReference type="SAM" id="MobiDB-lite"/>
    </source>
</evidence>
<name>A0ABR2I0A3_9PEZI</name>
<dbReference type="EMBL" id="JAPCWZ010000007">
    <property type="protein sequence ID" value="KAK8855467.1"/>
    <property type="molecule type" value="Genomic_DNA"/>
</dbReference>
<dbReference type="Proteomes" id="UP001390339">
    <property type="component" value="Unassembled WGS sequence"/>
</dbReference>
<accession>A0ABR2I0A3</accession>
<proteinExistence type="predicted"/>
<protein>
    <submittedName>
        <fullName evidence="2">Uncharacterized protein</fullName>
    </submittedName>
</protein>
<gene>
    <name evidence="2" type="ORF">PGQ11_011379</name>
</gene>
<feature type="region of interest" description="Disordered" evidence="1">
    <location>
        <begin position="124"/>
        <end position="144"/>
    </location>
</feature>
<organism evidence="2 3">
    <name type="scientific">Apiospora arundinis</name>
    <dbReference type="NCBI Taxonomy" id="335852"/>
    <lineage>
        <taxon>Eukaryota</taxon>
        <taxon>Fungi</taxon>
        <taxon>Dikarya</taxon>
        <taxon>Ascomycota</taxon>
        <taxon>Pezizomycotina</taxon>
        <taxon>Sordariomycetes</taxon>
        <taxon>Xylariomycetidae</taxon>
        <taxon>Amphisphaeriales</taxon>
        <taxon>Apiosporaceae</taxon>
        <taxon>Apiospora</taxon>
    </lineage>
</organism>
<reference evidence="2 3" key="1">
    <citation type="journal article" date="2024" name="IMA Fungus">
        <title>Apiospora arundinis, a panoply of carbohydrate-active enzymes and secondary metabolites.</title>
        <authorList>
            <person name="Sorensen T."/>
            <person name="Petersen C."/>
            <person name="Muurmann A.T."/>
            <person name="Christiansen J.V."/>
            <person name="Brundto M.L."/>
            <person name="Overgaard C.K."/>
            <person name="Boysen A.T."/>
            <person name="Wollenberg R.D."/>
            <person name="Larsen T.O."/>
            <person name="Sorensen J.L."/>
            <person name="Nielsen K.L."/>
            <person name="Sondergaard T.E."/>
        </authorList>
    </citation>
    <scope>NUCLEOTIDE SEQUENCE [LARGE SCALE GENOMIC DNA]</scope>
    <source>
        <strain evidence="2 3">AAU 773</strain>
    </source>
</reference>
<keyword evidence="3" id="KW-1185">Reference proteome</keyword>